<accession>A0A0F9DIC7</accession>
<protein>
    <submittedName>
        <fullName evidence="1">Uncharacterized protein</fullName>
    </submittedName>
</protein>
<name>A0A0F9DIC7_9ZZZZ</name>
<comment type="caution">
    <text evidence="1">The sequence shown here is derived from an EMBL/GenBank/DDBJ whole genome shotgun (WGS) entry which is preliminary data.</text>
</comment>
<organism evidence="1">
    <name type="scientific">marine sediment metagenome</name>
    <dbReference type="NCBI Taxonomy" id="412755"/>
    <lineage>
        <taxon>unclassified sequences</taxon>
        <taxon>metagenomes</taxon>
        <taxon>ecological metagenomes</taxon>
    </lineage>
</organism>
<dbReference type="AlphaFoldDB" id="A0A0F9DIC7"/>
<reference evidence="1" key="1">
    <citation type="journal article" date="2015" name="Nature">
        <title>Complex archaea that bridge the gap between prokaryotes and eukaryotes.</title>
        <authorList>
            <person name="Spang A."/>
            <person name="Saw J.H."/>
            <person name="Jorgensen S.L."/>
            <person name="Zaremba-Niedzwiedzka K."/>
            <person name="Martijn J."/>
            <person name="Lind A.E."/>
            <person name="van Eijk R."/>
            <person name="Schleper C."/>
            <person name="Guy L."/>
            <person name="Ettema T.J."/>
        </authorList>
    </citation>
    <scope>NUCLEOTIDE SEQUENCE</scope>
</reference>
<evidence type="ECO:0000313" key="1">
    <source>
        <dbReference type="EMBL" id="KKL17486.1"/>
    </source>
</evidence>
<dbReference type="EMBL" id="LAZR01039240">
    <property type="protein sequence ID" value="KKL17486.1"/>
    <property type="molecule type" value="Genomic_DNA"/>
</dbReference>
<sequence length="83" mass="10158">MLRDYYLFTDEKKPNMYDSYLCFLMERKTLYLGEHRGESKVQVRSKYVKNLVPMDEFPVEEVFGDPKLYKRFEFTIKLILKNM</sequence>
<gene>
    <name evidence="1" type="ORF">LCGC14_2485080</name>
</gene>
<proteinExistence type="predicted"/>